<comment type="caution">
    <text evidence="2">The sequence shown here is derived from an EMBL/GenBank/DDBJ whole genome shotgun (WGS) entry which is preliminary data.</text>
</comment>
<evidence type="ECO:0000256" key="1">
    <source>
        <dbReference type="SAM" id="MobiDB-lite"/>
    </source>
</evidence>
<name>A0AAE3FTQ9_9EURY</name>
<evidence type="ECO:0000313" key="3">
    <source>
        <dbReference type="Proteomes" id="UP001202674"/>
    </source>
</evidence>
<feature type="compositionally biased region" description="Basic and acidic residues" evidence="1">
    <location>
        <begin position="59"/>
        <end position="75"/>
    </location>
</feature>
<evidence type="ECO:0000313" key="2">
    <source>
        <dbReference type="EMBL" id="MCL9815169.1"/>
    </source>
</evidence>
<sequence length="226" mass="25092">MRADSLLHGVRRIEDQGEGLLAMRTYSGEEPARRIDIAMDTLLDIAELLRAGAPFPPRVDGHGTGEYRPDGGTDTVSREDDLVARVLETSYERGGATIERFDAETANRVMTGNRFETVDSWVIVPLGSSPPYSRNWRPVVEALLARLEDVLDDFERIGRRIGVAGVEGAFATGCESVVAMLETLRRIVRRADADARYVRNRTDQQQNELLSTIETATTQLRSDDNA</sequence>
<feature type="region of interest" description="Disordered" evidence="1">
    <location>
        <begin position="56"/>
        <end position="75"/>
    </location>
</feature>
<accession>A0AAE3FTQ9</accession>
<dbReference type="AlphaFoldDB" id="A0AAE3FTQ9"/>
<proteinExistence type="predicted"/>
<gene>
    <name evidence="2" type="ORF">AArcSt11_16055</name>
</gene>
<reference evidence="2 3" key="1">
    <citation type="journal article" date="2022" name="Syst. Appl. Microbiol.">
        <title>Natronocalculus amylovorans gen. nov., sp. nov., and Natranaeroarchaeum aerophilus sp. nov., dominant culturable amylolytic natronoarchaea from hypersaline soda lakes in southwestern Siberia.</title>
        <authorList>
            <person name="Sorokin D.Y."/>
            <person name="Elcheninov A.G."/>
            <person name="Khizhniak T.V."/>
            <person name="Koenen M."/>
            <person name="Bale N.J."/>
            <person name="Damste J.S.S."/>
            <person name="Kublanov I.V."/>
        </authorList>
    </citation>
    <scope>NUCLEOTIDE SEQUENCE [LARGE SCALE GENOMIC DNA]</scope>
    <source>
        <strain evidence="2 3">AArc-St1-1</strain>
    </source>
</reference>
<dbReference type="EMBL" id="JAKRVY010000014">
    <property type="protein sequence ID" value="MCL9815169.1"/>
    <property type="molecule type" value="Genomic_DNA"/>
</dbReference>
<protein>
    <submittedName>
        <fullName evidence="2">Uncharacterized protein</fullName>
    </submittedName>
</protein>
<dbReference type="RefSeq" id="WP_250598597.1">
    <property type="nucleotide sequence ID" value="NZ_JAKRVY010000014.1"/>
</dbReference>
<dbReference type="Proteomes" id="UP001202674">
    <property type="component" value="Unassembled WGS sequence"/>
</dbReference>
<organism evidence="2 3">
    <name type="scientific">Natranaeroarchaeum aerophilus</name>
    <dbReference type="NCBI Taxonomy" id="2917711"/>
    <lineage>
        <taxon>Archaea</taxon>
        <taxon>Methanobacteriati</taxon>
        <taxon>Methanobacteriota</taxon>
        <taxon>Stenosarchaea group</taxon>
        <taxon>Halobacteria</taxon>
        <taxon>Halobacteriales</taxon>
        <taxon>Natronoarchaeaceae</taxon>
        <taxon>Natranaeroarchaeum</taxon>
    </lineage>
</organism>
<keyword evidence="3" id="KW-1185">Reference proteome</keyword>